<evidence type="ECO:0000313" key="2">
    <source>
        <dbReference type="Proteomes" id="UP001233999"/>
    </source>
</evidence>
<name>A0AAD7Z8D0_DIPPU</name>
<reference evidence="1" key="2">
    <citation type="submission" date="2023-05" db="EMBL/GenBank/DDBJ databases">
        <authorList>
            <person name="Fouks B."/>
        </authorList>
    </citation>
    <scope>NUCLEOTIDE SEQUENCE</scope>
    <source>
        <strain evidence="1">Stay&amp;Tobe</strain>
        <tissue evidence="1">Testes</tissue>
    </source>
</reference>
<organism evidence="1 2">
    <name type="scientific">Diploptera punctata</name>
    <name type="common">Pacific beetle cockroach</name>
    <dbReference type="NCBI Taxonomy" id="6984"/>
    <lineage>
        <taxon>Eukaryota</taxon>
        <taxon>Metazoa</taxon>
        <taxon>Ecdysozoa</taxon>
        <taxon>Arthropoda</taxon>
        <taxon>Hexapoda</taxon>
        <taxon>Insecta</taxon>
        <taxon>Pterygota</taxon>
        <taxon>Neoptera</taxon>
        <taxon>Polyneoptera</taxon>
        <taxon>Dictyoptera</taxon>
        <taxon>Blattodea</taxon>
        <taxon>Blaberoidea</taxon>
        <taxon>Blaberidae</taxon>
        <taxon>Diplopterinae</taxon>
        <taxon>Diploptera</taxon>
    </lineage>
</organism>
<evidence type="ECO:0000313" key="1">
    <source>
        <dbReference type="EMBL" id="KAJ9575587.1"/>
    </source>
</evidence>
<feature type="non-terminal residue" evidence="1">
    <location>
        <position position="1"/>
    </location>
</feature>
<comment type="caution">
    <text evidence="1">The sequence shown here is derived from an EMBL/GenBank/DDBJ whole genome shotgun (WGS) entry which is preliminary data.</text>
</comment>
<sequence length="65" mass="7499">SVQSIILYSLNSMACRRPCFQGLSIKREHCYLTYTCATVPAEDIRRLRRNQEEAGGTMRIYKSLV</sequence>
<gene>
    <name evidence="1" type="ORF">L9F63_007521</name>
</gene>
<dbReference type="EMBL" id="JASPKZ010009828">
    <property type="protein sequence ID" value="KAJ9575587.1"/>
    <property type="molecule type" value="Genomic_DNA"/>
</dbReference>
<proteinExistence type="predicted"/>
<keyword evidence="2" id="KW-1185">Reference proteome</keyword>
<accession>A0AAD7Z8D0</accession>
<dbReference type="AlphaFoldDB" id="A0AAD7Z8D0"/>
<reference evidence="1" key="1">
    <citation type="journal article" date="2023" name="IScience">
        <title>Live-bearing cockroach genome reveals convergent evolutionary mechanisms linked to viviparity in insects and beyond.</title>
        <authorList>
            <person name="Fouks B."/>
            <person name="Harrison M.C."/>
            <person name="Mikhailova A.A."/>
            <person name="Marchal E."/>
            <person name="English S."/>
            <person name="Carruthers M."/>
            <person name="Jennings E.C."/>
            <person name="Chiamaka E.L."/>
            <person name="Frigard R.A."/>
            <person name="Pippel M."/>
            <person name="Attardo G.M."/>
            <person name="Benoit J.B."/>
            <person name="Bornberg-Bauer E."/>
            <person name="Tobe S.S."/>
        </authorList>
    </citation>
    <scope>NUCLEOTIDE SEQUENCE</scope>
    <source>
        <strain evidence="1">Stay&amp;Tobe</strain>
    </source>
</reference>
<feature type="non-terminal residue" evidence="1">
    <location>
        <position position="65"/>
    </location>
</feature>
<protein>
    <submittedName>
        <fullName evidence="1">Uncharacterized protein</fullName>
    </submittedName>
</protein>
<dbReference type="Proteomes" id="UP001233999">
    <property type="component" value="Unassembled WGS sequence"/>
</dbReference>